<evidence type="ECO:0000256" key="17">
    <source>
        <dbReference type="ARBA" id="ARBA00023204"/>
    </source>
</evidence>
<evidence type="ECO:0000256" key="14">
    <source>
        <dbReference type="ARBA" id="ARBA00023004"/>
    </source>
</evidence>
<keyword evidence="6" id="KW-0235">DNA replication</keyword>
<feature type="region of interest" description="Disordered" evidence="21">
    <location>
        <begin position="461"/>
        <end position="493"/>
    </location>
</feature>
<dbReference type="PANTHER" id="PTHR10887">
    <property type="entry name" value="DNA2/NAM7 HELICASE FAMILY"/>
    <property type="match status" value="1"/>
</dbReference>
<dbReference type="GO" id="GO:0017108">
    <property type="term" value="F:5'-flap endonuclease activity"/>
    <property type="evidence" value="ECO:0007669"/>
    <property type="project" value="TreeGrafter"/>
</dbReference>
<comment type="cofactor">
    <cofactor evidence="1">
        <name>[4Fe-4S] cluster</name>
        <dbReference type="ChEBI" id="CHEBI:49883"/>
    </cofactor>
</comment>
<dbReference type="GO" id="GO:0005634">
    <property type="term" value="C:nucleus"/>
    <property type="evidence" value="ECO:0007669"/>
    <property type="project" value="UniProtKB-SubCell"/>
</dbReference>
<evidence type="ECO:0000256" key="4">
    <source>
        <dbReference type="ARBA" id="ARBA00012551"/>
    </source>
</evidence>
<keyword evidence="12" id="KW-0347">Helicase</keyword>
<keyword evidence="7" id="KW-0540">Nuclease</keyword>
<feature type="compositionally biased region" description="Low complexity" evidence="21">
    <location>
        <begin position="376"/>
        <end position="399"/>
    </location>
</feature>
<feature type="domain" description="DNA2/NAM7 helicase-like C-terminal" evidence="24">
    <location>
        <begin position="1559"/>
        <end position="1809"/>
    </location>
</feature>
<dbReference type="InterPro" id="IPR011604">
    <property type="entry name" value="PDDEXK-like_dom_sf"/>
</dbReference>
<feature type="region of interest" description="Disordered" evidence="21">
    <location>
        <begin position="373"/>
        <end position="399"/>
    </location>
</feature>
<dbReference type="EMBL" id="BMAR01000006">
    <property type="protein sequence ID" value="GFR43783.1"/>
    <property type="molecule type" value="Genomic_DNA"/>
</dbReference>
<gene>
    <name evidence="25" type="ORF">Agub_g4899</name>
</gene>
<evidence type="ECO:0000256" key="5">
    <source>
        <dbReference type="ARBA" id="ARBA00022485"/>
    </source>
</evidence>
<dbReference type="Pfam" id="PF13086">
    <property type="entry name" value="AAA_11"/>
    <property type="match status" value="2"/>
</dbReference>
<evidence type="ECO:0000256" key="9">
    <source>
        <dbReference type="ARBA" id="ARBA00022741"/>
    </source>
</evidence>
<evidence type="ECO:0000256" key="16">
    <source>
        <dbReference type="ARBA" id="ARBA00023125"/>
    </source>
</evidence>
<keyword evidence="18" id="KW-0539">Nucleus</keyword>
<dbReference type="Pfam" id="PF13087">
    <property type="entry name" value="AAA_12"/>
    <property type="match status" value="1"/>
</dbReference>
<dbReference type="InterPro" id="IPR041679">
    <property type="entry name" value="DNA2/NAM7-like_C"/>
</dbReference>
<dbReference type="GO" id="GO:0017116">
    <property type="term" value="F:single-stranded DNA helicase activity"/>
    <property type="evidence" value="ECO:0007669"/>
    <property type="project" value="InterPro"/>
</dbReference>
<comment type="caution">
    <text evidence="25">The sequence shown here is derived from an EMBL/GenBank/DDBJ whole genome shotgun (WGS) entry which is preliminary data.</text>
</comment>
<feature type="region of interest" description="Disordered" evidence="21">
    <location>
        <begin position="30"/>
        <end position="59"/>
    </location>
</feature>
<dbReference type="CDD" id="cd18808">
    <property type="entry name" value="SF1_C_Upf1"/>
    <property type="match status" value="1"/>
</dbReference>
<feature type="compositionally biased region" description="Low complexity" evidence="21">
    <location>
        <begin position="558"/>
        <end position="574"/>
    </location>
</feature>
<feature type="domain" description="DNA2/NAM7 helicase helicase" evidence="23">
    <location>
        <begin position="1381"/>
        <end position="1465"/>
    </location>
</feature>
<dbReference type="GO" id="GO:0051539">
    <property type="term" value="F:4 iron, 4 sulfur cluster binding"/>
    <property type="evidence" value="ECO:0007669"/>
    <property type="project" value="UniProtKB-KW"/>
</dbReference>
<dbReference type="GO" id="GO:0005737">
    <property type="term" value="C:cytoplasm"/>
    <property type="evidence" value="ECO:0007669"/>
    <property type="project" value="TreeGrafter"/>
</dbReference>
<evidence type="ECO:0000256" key="12">
    <source>
        <dbReference type="ARBA" id="ARBA00022806"/>
    </source>
</evidence>
<keyword evidence="11" id="KW-0378">Hydrolase</keyword>
<evidence type="ECO:0000259" key="23">
    <source>
        <dbReference type="Pfam" id="PF13086"/>
    </source>
</evidence>
<evidence type="ECO:0000256" key="15">
    <source>
        <dbReference type="ARBA" id="ARBA00023014"/>
    </source>
</evidence>
<dbReference type="Pfam" id="PF08696">
    <property type="entry name" value="Dna2"/>
    <property type="match status" value="1"/>
</dbReference>
<dbReference type="GO" id="GO:0071932">
    <property type="term" value="P:replication fork reversal"/>
    <property type="evidence" value="ECO:0007669"/>
    <property type="project" value="TreeGrafter"/>
</dbReference>
<keyword evidence="8" id="KW-0479">Metal-binding</keyword>
<dbReference type="InterPro" id="IPR045055">
    <property type="entry name" value="DNA2/NAM7-like"/>
</dbReference>
<keyword evidence="19" id="KW-0511">Multifunctional enzyme</keyword>
<keyword evidence="5" id="KW-0004">4Fe-4S</keyword>
<comment type="catalytic activity">
    <reaction evidence="20">
        <text>ATP + H2O = ADP + phosphate + H(+)</text>
        <dbReference type="Rhea" id="RHEA:13065"/>
        <dbReference type="ChEBI" id="CHEBI:15377"/>
        <dbReference type="ChEBI" id="CHEBI:15378"/>
        <dbReference type="ChEBI" id="CHEBI:30616"/>
        <dbReference type="ChEBI" id="CHEBI:43474"/>
        <dbReference type="ChEBI" id="CHEBI:456216"/>
        <dbReference type="EC" id="3.6.4.12"/>
    </reaction>
</comment>
<dbReference type="InterPro" id="IPR026851">
    <property type="entry name" value="Dna2/JHS1_DEXXQ-box"/>
</dbReference>
<evidence type="ECO:0000256" key="6">
    <source>
        <dbReference type="ARBA" id="ARBA00022705"/>
    </source>
</evidence>
<keyword evidence="17" id="KW-0234">DNA repair</keyword>
<feature type="compositionally biased region" description="Polar residues" evidence="21">
    <location>
        <begin position="87"/>
        <end position="99"/>
    </location>
</feature>
<dbReference type="Proteomes" id="UP001054857">
    <property type="component" value="Unassembled WGS sequence"/>
</dbReference>
<feature type="region of interest" description="Disordered" evidence="21">
    <location>
        <begin position="883"/>
        <end position="940"/>
    </location>
</feature>
<evidence type="ECO:0000259" key="24">
    <source>
        <dbReference type="Pfam" id="PF13087"/>
    </source>
</evidence>
<evidence type="ECO:0000256" key="1">
    <source>
        <dbReference type="ARBA" id="ARBA00001966"/>
    </source>
</evidence>
<keyword evidence="15" id="KW-0411">Iron-sulfur</keyword>
<evidence type="ECO:0000256" key="20">
    <source>
        <dbReference type="ARBA" id="ARBA00047995"/>
    </source>
</evidence>
<keyword evidence="10" id="KW-0227">DNA damage</keyword>
<keyword evidence="9" id="KW-0547">Nucleotide-binding</keyword>
<comment type="subcellular location">
    <subcellularLocation>
        <location evidence="2">Nucleus</location>
    </subcellularLocation>
</comment>
<dbReference type="CDD" id="cd18041">
    <property type="entry name" value="DEXXQc_DNA2"/>
    <property type="match status" value="1"/>
</dbReference>
<evidence type="ECO:0000256" key="11">
    <source>
        <dbReference type="ARBA" id="ARBA00022801"/>
    </source>
</evidence>
<feature type="region of interest" description="Disordered" evidence="21">
    <location>
        <begin position="535"/>
        <end position="598"/>
    </location>
</feature>
<feature type="region of interest" description="Disordered" evidence="21">
    <location>
        <begin position="87"/>
        <end position="122"/>
    </location>
</feature>
<feature type="domain" description="DNA replication factor Dna2 N-terminal" evidence="22">
    <location>
        <begin position="636"/>
        <end position="844"/>
    </location>
</feature>
<dbReference type="EC" id="3.6.4.12" evidence="4"/>
<comment type="similarity">
    <text evidence="3">Belongs to the DNA2/NAM7 helicase family.</text>
</comment>
<feature type="compositionally biased region" description="Polar residues" evidence="21">
    <location>
        <begin position="897"/>
        <end position="907"/>
    </location>
</feature>
<dbReference type="InterPro" id="IPR047187">
    <property type="entry name" value="SF1_C_Upf1"/>
</dbReference>
<dbReference type="GO" id="GO:0006281">
    <property type="term" value="P:DNA repair"/>
    <property type="evidence" value="ECO:0007669"/>
    <property type="project" value="UniProtKB-KW"/>
</dbReference>
<dbReference type="InterPro" id="IPR041677">
    <property type="entry name" value="DNA2/NAM7_AAA_11"/>
</dbReference>
<evidence type="ECO:0000313" key="26">
    <source>
        <dbReference type="Proteomes" id="UP001054857"/>
    </source>
</evidence>
<feature type="domain" description="DNA2/NAM7 helicase helicase" evidence="23">
    <location>
        <begin position="1483"/>
        <end position="1551"/>
    </location>
</feature>
<evidence type="ECO:0000313" key="25">
    <source>
        <dbReference type="EMBL" id="GFR43783.1"/>
    </source>
</evidence>
<dbReference type="Gene3D" id="3.90.320.10">
    <property type="match status" value="1"/>
</dbReference>
<evidence type="ECO:0000256" key="21">
    <source>
        <dbReference type="SAM" id="MobiDB-lite"/>
    </source>
</evidence>
<reference evidence="25 26" key="1">
    <citation type="journal article" date="2021" name="Sci. Rep.">
        <title>Genome sequencing of the multicellular alga Astrephomene provides insights into convergent evolution of germ-soma differentiation.</title>
        <authorList>
            <person name="Yamashita S."/>
            <person name="Yamamoto K."/>
            <person name="Matsuzaki R."/>
            <person name="Suzuki S."/>
            <person name="Yamaguchi H."/>
            <person name="Hirooka S."/>
            <person name="Minakuchi Y."/>
            <person name="Miyagishima S."/>
            <person name="Kawachi M."/>
            <person name="Toyoda A."/>
            <person name="Nozaki H."/>
        </authorList>
    </citation>
    <scope>NUCLEOTIDE SEQUENCE [LARGE SCALE GENOMIC DNA]</scope>
    <source>
        <strain evidence="25 26">NIES-4017</strain>
    </source>
</reference>
<evidence type="ECO:0000256" key="8">
    <source>
        <dbReference type="ARBA" id="ARBA00022723"/>
    </source>
</evidence>
<feature type="compositionally biased region" description="Low complexity" evidence="21">
    <location>
        <begin position="461"/>
        <end position="470"/>
    </location>
</feature>
<proteinExistence type="inferred from homology"/>
<keyword evidence="13" id="KW-0067">ATP-binding</keyword>
<feature type="region of interest" description="Disordered" evidence="21">
    <location>
        <begin position="296"/>
        <end position="327"/>
    </location>
</feature>
<keyword evidence="16" id="KW-0238">DNA-binding</keyword>
<dbReference type="InterPro" id="IPR027417">
    <property type="entry name" value="P-loop_NTPase"/>
</dbReference>
<evidence type="ECO:0000259" key="22">
    <source>
        <dbReference type="Pfam" id="PF08696"/>
    </source>
</evidence>
<dbReference type="Gene3D" id="3.40.50.300">
    <property type="entry name" value="P-loop containing nucleotide triphosphate hydrolases"/>
    <property type="match status" value="2"/>
</dbReference>
<sequence length="1860" mass="195168">MGKKQPLAAAQKPRAGLDITRFLERKVAQCPGAPQAEVSPDGRHAAGARLPKGQASTPDKHLLDNVLLSQDVDDGGLQVVWASSPTAAYSPQKVATPSQEAPGASQLDAENSQASKDGGLRRSLAPAIHRVSDNGRLEHDPPAGCGADLLEQLLARRTSHAAASTSAPQFQPANEPPMSGRISGLPPMQHALGARQVARSSAASALDVDDQVLQEVLAGTDTYKTPAAAKPARLARNSIAKNSSDYGRPSLSTPSVVSLGCKRALVTSGSKAGSGNKRRALLDLLEQVELMVKHPGPSAVNCDSQQADGGSAPGPPSEAAPGHVGSVASQPILGRSRADMQIPTQNAMATQIVPAAASVPALHNSSAAGFGRSMLPPAARPAHGAPLAATPGAATQTPKAYPMTQPLACPAQSQAPSLQDKKHIAARGSFKTVEVATLGPSGPPSAASQTVPTVVGGVGSAAGATAAGSPEPITLRPPTQPAPSADEDDDDFWNDVDIDIDALVANATSKQASPVGVSSATGVSFATGVQGPVLGAKLPLQQPPSRAAPNPGRPPLHPQGQQQQPAIVQRPQQPTSSQPDRPRHAKEEPPQRAECSTAAAADPKLLGDREEVHFVVREVHCPRGTDHVELLCSNEYKNTEVRVYLKDMWADQVVKPGDTVNIVGGRFVADPTCPSVEVSGNQGLLVLHPDVLLSGTTICTAIRCSRQAWLQERVASGAGGEAALLGSMLHELLQRSLRTAINGRLDKQRMLEEARSIINANTDKLLEVDRDEASVLTYFSQQLDGIIAWCNSYVTPGPASALGGRVEAGNSDMPTFCRVTEVLDIEESIWAPKYGLKGQLDASLLVTLSNKDPLHNQRTLTGGYASTQQQHRVQQQKGLFELGGQHGSARPHGPQQHHGSNTGVYTTPQSGAAQRWQQQGQGHGPQQSWSDGPGRQAAMTQPVGQAYNTPQMQQPGVTSETVVAPFEYKTGKDWPEHRAQVLLYLLLMEDRYQAAVRTGLLWNQQKPTMQAVKYAHHELAALVMHRNRLAAYLVDAARDPPPPLQGSEADRKCNYCSVSSTCALYLAAAAHGSDNAQADLANVDLHPALREKLSTVSPSCAAFFSQWIRLVDLEEAAARSGKADLWAISGPQRERQGGCIARLVLEKDGLDERAAEGARYRYVFRRMSAPSSAPVGATEADAAAVQSEAQDGGLLSAGFAPGDLGVLGLEGRHAAAARVSVADVTKDTITLTSKKEIKFAKLGDTRQPQCQSCGAVAISASATTCCRCSGVVQRVTWRLDRDEAASVFAQMRLNLSLLCVPGAGAGWQGGGAGGRKGGGCDASQARREGHLMQLRKLVIELASPQQGLAHNTLGASSQLSASLASSQLQANPYLREHAHEMNGEQLEAVQRVLAMQDYAILLGMPGTGKTTTIVHVIRALVEARVRILVASYTNSAVDNILLKLIGTPVSFVRIGSAQSVHPGVRGYMPGGAHHPDTSTAGLQELMGRVNVVGCTCLSVHNPLLAGRTFGVCILDEASQVTLPSSIGALALAKSFLLVGDHYQLSPLVVSREASQGGLGVSLFRRLSEAHPQAVVTLRSQYRMAADIMALSNELVYNGRMLCGSDRVATAMINLPGLSKLAGYRSSPVHKSLTASGSSAWPPGLPVPGWLLAALQPESRVVFLDTDSVAGCRELALQDGMSNPGEVRLVHALACALVAAGLPPIEIGVASPYKAQVAALQQALAGLSQAAALPADGSTGAGSQPAGGTESRSVEVLTVDKYQGRDKSAIMLSFVRCNPAHNAGRLLADWQRLNVAITRARTKLLLVGSAATLASMPLLADMLALLRRKGWVTQLPADCLVALPPVPSAATGGSAATPKLR</sequence>
<evidence type="ECO:0000256" key="7">
    <source>
        <dbReference type="ARBA" id="ARBA00022722"/>
    </source>
</evidence>
<dbReference type="InterPro" id="IPR014808">
    <property type="entry name" value="DNA_replication_fac_Dna2_N"/>
</dbReference>
<feature type="region of interest" description="Disordered" evidence="21">
    <location>
        <begin position="157"/>
        <end position="179"/>
    </location>
</feature>
<accession>A0AAD3DLG3</accession>
<dbReference type="SUPFAM" id="SSF52540">
    <property type="entry name" value="P-loop containing nucleoside triphosphate hydrolases"/>
    <property type="match status" value="1"/>
</dbReference>
<evidence type="ECO:0000256" key="13">
    <source>
        <dbReference type="ARBA" id="ARBA00022840"/>
    </source>
</evidence>
<feature type="compositionally biased region" description="Low complexity" evidence="21">
    <location>
        <begin position="908"/>
        <end position="929"/>
    </location>
</feature>
<dbReference type="GO" id="GO:0005524">
    <property type="term" value="F:ATP binding"/>
    <property type="evidence" value="ECO:0007669"/>
    <property type="project" value="UniProtKB-KW"/>
</dbReference>
<dbReference type="GO" id="GO:0003677">
    <property type="term" value="F:DNA binding"/>
    <property type="evidence" value="ECO:0007669"/>
    <property type="project" value="UniProtKB-KW"/>
</dbReference>
<feature type="compositionally biased region" description="Basic and acidic residues" evidence="21">
    <location>
        <begin position="580"/>
        <end position="591"/>
    </location>
</feature>
<evidence type="ECO:0000256" key="10">
    <source>
        <dbReference type="ARBA" id="ARBA00022763"/>
    </source>
</evidence>
<dbReference type="GO" id="GO:0046872">
    <property type="term" value="F:metal ion binding"/>
    <property type="evidence" value="ECO:0007669"/>
    <property type="project" value="UniProtKB-KW"/>
</dbReference>
<evidence type="ECO:0000256" key="3">
    <source>
        <dbReference type="ARBA" id="ARBA00007913"/>
    </source>
</evidence>
<evidence type="ECO:0000256" key="18">
    <source>
        <dbReference type="ARBA" id="ARBA00023242"/>
    </source>
</evidence>
<name>A0AAD3DLG3_9CHLO</name>
<keyword evidence="26" id="KW-1185">Reference proteome</keyword>
<dbReference type="PANTHER" id="PTHR10887:SF433">
    <property type="entry name" value="DNA REPLICATION ATP-DEPENDENT HELICASE_NUCLEASE DNA2"/>
    <property type="match status" value="1"/>
</dbReference>
<evidence type="ECO:0000256" key="19">
    <source>
        <dbReference type="ARBA" id="ARBA00023268"/>
    </source>
</evidence>
<keyword evidence="14" id="KW-0408">Iron</keyword>
<protein>
    <recommendedName>
        <fullName evidence="4">DNA helicase</fullName>
        <ecNumber evidence="4">3.6.4.12</ecNumber>
    </recommendedName>
</protein>
<evidence type="ECO:0000256" key="2">
    <source>
        <dbReference type="ARBA" id="ARBA00004123"/>
    </source>
</evidence>
<organism evidence="25 26">
    <name type="scientific">Astrephomene gubernaculifera</name>
    <dbReference type="NCBI Taxonomy" id="47775"/>
    <lineage>
        <taxon>Eukaryota</taxon>
        <taxon>Viridiplantae</taxon>
        <taxon>Chlorophyta</taxon>
        <taxon>core chlorophytes</taxon>
        <taxon>Chlorophyceae</taxon>
        <taxon>CS clade</taxon>
        <taxon>Chlamydomonadales</taxon>
        <taxon>Astrephomenaceae</taxon>
        <taxon>Astrephomene</taxon>
    </lineage>
</organism>